<sequence>MSLISEDESSDSDQPNIVLKDQSSIVKTISSSSRCIIKNAYFKENCSEIHPDSYFYLSNKANSKVESLKGNPINLINMDKSSTLGKIREDHSSLINNENSRNKSLLISSDDKEGQTYYF</sequence>
<comment type="caution">
    <text evidence="1">The sequence shown here is derived from an EMBL/GenBank/DDBJ whole genome shotgun (WGS) entry which is preliminary data.</text>
</comment>
<evidence type="ECO:0000313" key="1">
    <source>
        <dbReference type="EMBL" id="CAF1024840.1"/>
    </source>
</evidence>
<keyword evidence="2" id="KW-1185">Reference proteome</keyword>
<protein>
    <submittedName>
        <fullName evidence="1">Uncharacterized protein</fullName>
    </submittedName>
</protein>
<dbReference type="EMBL" id="CAJNOC010004529">
    <property type="protein sequence ID" value="CAF1024840.1"/>
    <property type="molecule type" value="Genomic_DNA"/>
</dbReference>
<accession>A0A814IEX8</accession>
<organism evidence="1 2">
    <name type="scientific">Brachionus calyciflorus</name>
    <dbReference type="NCBI Taxonomy" id="104777"/>
    <lineage>
        <taxon>Eukaryota</taxon>
        <taxon>Metazoa</taxon>
        <taxon>Spiralia</taxon>
        <taxon>Gnathifera</taxon>
        <taxon>Rotifera</taxon>
        <taxon>Eurotatoria</taxon>
        <taxon>Monogononta</taxon>
        <taxon>Pseudotrocha</taxon>
        <taxon>Ploima</taxon>
        <taxon>Brachionidae</taxon>
        <taxon>Brachionus</taxon>
    </lineage>
</organism>
<name>A0A814IEX8_9BILA</name>
<evidence type="ECO:0000313" key="2">
    <source>
        <dbReference type="Proteomes" id="UP000663879"/>
    </source>
</evidence>
<gene>
    <name evidence="1" type="ORF">OXX778_LOCUS17565</name>
</gene>
<reference evidence="1" key="1">
    <citation type="submission" date="2021-02" db="EMBL/GenBank/DDBJ databases">
        <authorList>
            <person name="Nowell W R."/>
        </authorList>
    </citation>
    <scope>NUCLEOTIDE SEQUENCE</scope>
    <source>
        <strain evidence="1">Ploen Becks lab</strain>
    </source>
</reference>
<dbReference type="AlphaFoldDB" id="A0A814IEX8"/>
<proteinExistence type="predicted"/>
<dbReference type="Proteomes" id="UP000663879">
    <property type="component" value="Unassembled WGS sequence"/>
</dbReference>